<evidence type="ECO:0000256" key="22">
    <source>
        <dbReference type="PROSITE-ProRule" id="PRU00339"/>
    </source>
</evidence>
<dbReference type="Gene3D" id="3.30.720.150">
    <property type="match status" value="1"/>
</dbReference>
<evidence type="ECO:0000256" key="9">
    <source>
        <dbReference type="ARBA" id="ARBA00022676"/>
    </source>
</evidence>
<dbReference type="InterPro" id="IPR029489">
    <property type="entry name" value="OGT/SEC/SPY_C"/>
</dbReference>
<keyword evidence="8" id="KW-0597">Phosphoprotein</keyword>
<keyword evidence="7" id="KW-0963">Cytoplasm</keyword>
<dbReference type="Gene3D" id="1.25.40.10">
    <property type="entry name" value="Tetratricopeptide repeat domain"/>
    <property type="match status" value="2"/>
</dbReference>
<feature type="repeat" description="TPR" evidence="22">
    <location>
        <begin position="157"/>
        <end position="190"/>
    </location>
</feature>
<name>A0A1V4KYG6_PATFA</name>
<keyword evidence="10 25" id="KW-0808">Transferase</keyword>
<evidence type="ECO:0000313" key="25">
    <source>
        <dbReference type="EMBL" id="OPJ89583.1"/>
    </source>
</evidence>
<dbReference type="Pfam" id="PF13844">
    <property type="entry name" value="Glyco_transf_41"/>
    <property type="match status" value="1"/>
</dbReference>
<keyword evidence="18" id="KW-0325">Glycoprotein</keyword>
<keyword evidence="12 22" id="KW-0802">TPR repeat</keyword>
<keyword evidence="19" id="KW-0539">Nucleus</keyword>
<dbReference type="InterPro" id="IPR011990">
    <property type="entry name" value="TPR-like_helical_dom_sf"/>
</dbReference>
<keyword evidence="13" id="KW-0832">Ubl conjugation</keyword>
<comment type="caution">
    <text evidence="25">The sequence shown here is derived from an EMBL/GenBank/DDBJ whole genome shotgun (WGS) entry which is preliminary data.</text>
</comment>
<evidence type="ECO:0000256" key="13">
    <source>
        <dbReference type="ARBA" id="ARBA00022843"/>
    </source>
</evidence>
<dbReference type="InterPro" id="IPR035240">
    <property type="entry name" value="SprT_Zn_ribbon"/>
</dbReference>
<dbReference type="GO" id="GO:0008289">
    <property type="term" value="F:lipid binding"/>
    <property type="evidence" value="ECO:0007669"/>
    <property type="project" value="UniProtKB-KW"/>
</dbReference>
<dbReference type="SUPFAM" id="SSF48452">
    <property type="entry name" value="TPR-like"/>
    <property type="match status" value="2"/>
</dbReference>
<feature type="repeat" description="TPR" evidence="22">
    <location>
        <begin position="225"/>
        <end position="258"/>
    </location>
</feature>
<dbReference type="PROSITE" id="PS50293">
    <property type="entry name" value="TPR_REGION"/>
    <property type="match status" value="6"/>
</dbReference>
<evidence type="ECO:0000259" key="24">
    <source>
        <dbReference type="SMART" id="SM00731"/>
    </source>
</evidence>
<evidence type="ECO:0000256" key="19">
    <source>
        <dbReference type="ARBA" id="ARBA00023242"/>
    </source>
</evidence>
<feature type="domain" description="SprT-like" evidence="24">
    <location>
        <begin position="1351"/>
        <end position="1509"/>
    </location>
</feature>
<evidence type="ECO:0000256" key="10">
    <source>
        <dbReference type="ARBA" id="ARBA00022679"/>
    </source>
</evidence>
<evidence type="ECO:0000256" key="3">
    <source>
        <dbReference type="ARBA" id="ARBA00004922"/>
    </source>
</evidence>
<dbReference type="FunFam" id="3.30.720.150:FF:000001">
    <property type="entry name" value="UDP-N-acetylglucosamine--peptide N-acetylglucosaminyltransferase 110 kDa subunit"/>
    <property type="match status" value="1"/>
</dbReference>
<dbReference type="GO" id="GO:0006974">
    <property type="term" value="P:DNA damage response"/>
    <property type="evidence" value="ECO:0007669"/>
    <property type="project" value="UniProtKB-ARBA"/>
</dbReference>
<comment type="similarity">
    <text evidence="4">Belongs to the glycosyltransferase 41 family. O-GlcNAc transferase subfamily.</text>
</comment>
<reference evidence="25 26" key="1">
    <citation type="submission" date="2016-02" db="EMBL/GenBank/DDBJ databases">
        <title>Band-tailed pigeon sequencing and assembly.</title>
        <authorList>
            <person name="Soares A.E."/>
            <person name="Novak B.J."/>
            <person name="Rice E.S."/>
            <person name="O'Connell B."/>
            <person name="Chang D."/>
            <person name="Weber S."/>
            <person name="Shapiro B."/>
        </authorList>
    </citation>
    <scope>NUCLEOTIDE SEQUENCE [LARGE SCALE GENOMIC DNA]</scope>
    <source>
        <strain evidence="25">BTP2013</strain>
        <tissue evidence="25">Blood</tissue>
    </source>
</reference>
<evidence type="ECO:0000256" key="2">
    <source>
        <dbReference type="ARBA" id="ARBA00004496"/>
    </source>
</evidence>
<feature type="repeat" description="TPR" evidence="22">
    <location>
        <begin position="361"/>
        <end position="394"/>
    </location>
</feature>
<comment type="subcellular location">
    <subcellularLocation>
        <location evidence="2">Cytoplasm</location>
    </subcellularLocation>
    <subcellularLocation>
        <location evidence="1">Nucleus</location>
    </subcellularLocation>
</comment>
<feature type="repeat" description="TPR" evidence="22">
    <location>
        <begin position="191"/>
        <end position="224"/>
    </location>
</feature>
<dbReference type="Gene3D" id="3.40.50.11380">
    <property type="match status" value="1"/>
</dbReference>
<dbReference type="InterPro" id="IPR019734">
    <property type="entry name" value="TPR_rpt"/>
</dbReference>
<evidence type="ECO:0000256" key="15">
    <source>
        <dbReference type="ARBA" id="ARBA00022990"/>
    </source>
</evidence>
<evidence type="ECO:0000256" key="11">
    <source>
        <dbReference type="ARBA" id="ARBA00022737"/>
    </source>
</evidence>
<keyword evidence="11" id="KW-0677">Repeat</keyword>
<dbReference type="Pfam" id="PF13181">
    <property type="entry name" value="TPR_8"/>
    <property type="match status" value="2"/>
</dbReference>
<evidence type="ECO:0000256" key="14">
    <source>
        <dbReference type="ARBA" id="ARBA00022853"/>
    </source>
</evidence>
<dbReference type="Gene3D" id="3.40.50.2000">
    <property type="entry name" value="Glycogen Phosphorylase B"/>
    <property type="match status" value="1"/>
</dbReference>
<evidence type="ECO:0000256" key="8">
    <source>
        <dbReference type="ARBA" id="ARBA00022553"/>
    </source>
</evidence>
<keyword evidence="17" id="KW-0446">Lipid-binding</keyword>
<evidence type="ECO:0000256" key="20">
    <source>
        <dbReference type="ARBA" id="ARBA00029769"/>
    </source>
</evidence>
<keyword evidence="14" id="KW-0156">Chromatin regulator</keyword>
<feature type="repeat" description="TPR" evidence="22">
    <location>
        <begin position="123"/>
        <end position="156"/>
    </location>
</feature>
<proteinExistence type="inferred from homology"/>
<feature type="region of interest" description="Disordered" evidence="23">
    <location>
        <begin position="1181"/>
        <end position="1240"/>
    </location>
</feature>
<organism evidence="25 26">
    <name type="scientific">Patagioenas fasciata monilis</name>
    <dbReference type="NCBI Taxonomy" id="372326"/>
    <lineage>
        <taxon>Eukaryota</taxon>
        <taxon>Metazoa</taxon>
        <taxon>Chordata</taxon>
        <taxon>Craniata</taxon>
        <taxon>Vertebrata</taxon>
        <taxon>Euteleostomi</taxon>
        <taxon>Archelosauria</taxon>
        <taxon>Archosauria</taxon>
        <taxon>Dinosauria</taxon>
        <taxon>Saurischia</taxon>
        <taxon>Theropoda</taxon>
        <taxon>Coelurosauria</taxon>
        <taxon>Aves</taxon>
        <taxon>Neognathae</taxon>
        <taxon>Neoaves</taxon>
        <taxon>Columbimorphae</taxon>
        <taxon>Columbiformes</taxon>
        <taxon>Columbidae</taxon>
        <taxon>Patagioenas</taxon>
    </lineage>
</organism>
<evidence type="ECO:0000256" key="12">
    <source>
        <dbReference type="ARBA" id="ARBA00022803"/>
    </source>
</evidence>
<dbReference type="Pfam" id="PF00515">
    <property type="entry name" value="TPR_1"/>
    <property type="match status" value="2"/>
</dbReference>
<evidence type="ECO:0000313" key="26">
    <source>
        <dbReference type="Proteomes" id="UP000190648"/>
    </source>
</evidence>
<feature type="repeat" description="TPR" evidence="22">
    <location>
        <begin position="395"/>
        <end position="428"/>
    </location>
</feature>
<feature type="region of interest" description="Disordered" evidence="23">
    <location>
        <begin position="1266"/>
        <end position="1288"/>
    </location>
</feature>
<gene>
    <name evidence="25" type="primary">OGT</name>
    <name evidence="25" type="ORF">AV530_003768</name>
</gene>
<dbReference type="FunFam" id="3.40.50.2000:FF:000012">
    <property type="entry name" value="UDP-N-acetylglucosamine--peptide N-acetylglucosaminyltransferase 110 kDa subunit"/>
    <property type="match status" value="1"/>
</dbReference>
<dbReference type="GO" id="GO:0097363">
    <property type="term" value="F:protein O-acetylglucosaminyltransferase activity"/>
    <property type="evidence" value="ECO:0007669"/>
    <property type="project" value="UniProtKB-EC"/>
</dbReference>
<dbReference type="GO" id="GO:0006493">
    <property type="term" value="P:protein O-linked glycosylation"/>
    <property type="evidence" value="ECO:0007669"/>
    <property type="project" value="InterPro"/>
</dbReference>
<evidence type="ECO:0000256" key="7">
    <source>
        <dbReference type="ARBA" id="ARBA00022490"/>
    </source>
</evidence>
<keyword evidence="9 25" id="KW-0328">Glycosyltransferase</keyword>
<accession>A0A1V4KYG6</accession>
<dbReference type="OrthoDB" id="9991317at2759"/>
<evidence type="ECO:0000256" key="16">
    <source>
        <dbReference type="ARBA" id="ARBA00023108"/>
    </source>
</evidence>
<evidence type="ECO:0000256" key="4">
    <source>
        <dbReference type="ARBA" id="ARBA00005386"/>
    </source>
</evidence>
<keyword evidence="26" id="KW-1185">Reference proteome</keyword>
<dbReference type="SMART" id="SM00731">
    <property type="entry name" value="SprT"/>
    <property type="match status" value="1"/>
</dbReference>
<evidence type="ECO:0000256" key="1">
    <source>
        <dbReference type="ARBA" id="ARBA00004123"/>
    </source>
</evidence>
<dbReference type="Pfam" id="PF13414">
    <property type="entry name" value="TPR_11"/>
    <property type="match status" value="3"/>
</dbReference>
<dbReference type="Proteomes" id="UP000190648">
    <property type="component" value="Unassembled WGS sequence"/>
</dbReference>
<feature type="repeat" description="TPR" evidence="22">
    <location>
        <begin position="89"/>
        <end position="122"/>
    </location>
</feature>
<comment type="pathway">
    <text evidence="3">Protein modification; protein glycosylation.</text>
</comment>
<dbReference type="Pfam" id="PF13424">
    <property type="entry name" value="TPR_12"/>
    <property type="match status" value="1"/>
</dbReference>
<dbReference type="Pfam" id="PF17283">
    <property type="entry name" value="Zn_ribbon_SprT"/>
    <property type="match status" value="1"/>
</dbReference>
<dbReference type="SMART" id="SM00028">
    <property type="entry name" value="TPR"/>
    <property type="match status" value="12"/>
</dbReference>
<dbReference type="EC" id="2.4.1.255" evidence="5"/>
<dbReference type="FunFam" id="1.25.40.10:FF:000019">
    <property type="entry name" value="UDP-N-acetylglucosamine--peptide N-acetylglucosaminyltransferase 110 kDa subunit"/>
    <property type="match status" value="1"/>
</dbReference>
<keyword evidence="15" id="KW-0007">Acetylation</keyword>
<keyword evidence="16" id="KW-0090">Biological rhythms</keyword>
<feature type="repeat" description="TPR" evidence="22">
    <location>
        <begin position="259"/>
        <end position="292"/>
    </location>
</feature>
<dbReference type="EMBL" id="LSYS01001150">
    <property type="protein sequence ID" value="OPJ89583.1"/>
    <property type="molecule type" value="Genomic_DNA"/>
</dbReference>
<evidence type="ECO:0000256" key="18">
    <source>
        <dbReference type="ARBA" id="ARBA00023180"/>
    </source>
</evidence>
<dbReference type="Pfam" id="PF10263">
    <property type="entry name" value="SprT-like"/>
    <property type="match status" value="1"/>
</dbReference>
<feature type="repeat" description="TPR" evidence="22">
    <location>
        <begin position="429"/>
        <end position="462"/>
    </location>
</feature>
<evidence type="ECO:0000256" key="17">
    <source>
        <dbReference type="ARBA" id="ARBA00023121"/>
    </source>
</evidence>
<dbReference type="GO" id="GO:0048511">
    <property type="term" value="P:rhythmic process"/>
    <property type="evidence" value="ECO:0007669"/>
    <property type="project" value="UniProtKB-KW"/>
</dbReference>
<dbReference type="UniPathway" id="UPA00378"/>
<feature type="repeat" description="TPR" evidence="22">
    <location>
        <begin position="327"/>
        <end position="360"/>
    </location>
</feature>
<sequence length="1567" mass="175640">MATSVGNVADSTEPTKRMLSFQGLAELAHREYQAGDFEAAERHCMQLWRQEPDNTGVLLLLSSIHFQCRRLDRSAHFSTLAIKQNPLLAEAYSNLGNVYKERGQLQEAIEHYRHALRLKPDFIDGYINLAAALVAAGDMEGAVQAYVSALQYNPDLYCVRSDLGNLLKALGRLEEAKACYLKAIETQPNFAVAWSNLGCVFNAQGEIWLAIHHFEKAVTLDPNFLDAYINLGNVLKEARIFDRAVAAYLRALSLSPNHAVVHGNLACVYYEQGLIDLAIDTYRRAIELQPHFPDAYCNLANALKEKGSVVEAEECYNTALRLCPTHADSLNNLANIKREQGNIEEAVRLYRKALEVFPEFAAAHSNLASVLQQQGKLQEALMHYKEAIRISPTFADAYSNMGNTLKEMQDVQGALQCYTRAIQINPAFADAHSNLASIHKDSGNIPEAIASYRTALKLKPDFPDAYCNLAHCLQIVCDWTDYDERMKKLVSIVADQLEKNRLPSVHPHHSMLYPLSHSFRKAIAERHGNLCLDKINVLHKPPYEHPKDLKASEGRLRIGYVSSDFGNHPTSHLMQSIPGMHNSDKFEVFCYALSPDDGTNFRVKVMAEANHFIDLSQIPCNGKAADRIHQDGIHILINMNGYTKGARNELFALRPAPIQAMWLGYPGTSGALFMDYIITDKETSPVEVAEQYSEKLAYMPNTFFIGDHANMFPHLKKKAVIDFKSNGHIYDNRIVLNGIDLKAFLDSLPDVKIVKMKCPDSGDNADGNAALSMPVIPMNTIAEAVIEMINRGQIQITINGFNISNGLATTQINNKAATGEEVPRTIIVTTRSQYGLPEDAVVYCNFNQLYKIDPSTLQMWANILKRVPNSVLWLLRFPAVGEPNIQQYAQNLGLSQNRIIFSPVAPKEEHVRRGQLADVCLDTPLCNGHTTGMDVLWAGTPMVTMPGETLASRVAASQLTCLGCLELIAKSRQEYEDIAVKLGTDLEYLKKIRGKVWKQRISSPLFNTKQYTTDLERLYLQMWDHYAAGNKPDHMIKPAAERGGKAAEAGRAGSRCPRSRGWRGGSNVLCFSSSSDDEEFEMFLARLKTPKSVPKKVEASLKDFIDDSDDVFLDLKVRKSTTKNAQKDLQTPKKWMTPSKKNSCCQKLQYSEASSDSECSVFVESPWPGYRKQGVTDLKETGSCIKLPPPQNPQEPVSRGSPDLPVRRKASTCEKGVENEAPSAAPRQSREVESGSSDDEFESLIERIMKRSTPRQPVLSTSRTVYQPSATENMRPPWEGVKTPRPNSLLLQETPSRTVASGRTPRNELVSCSQSAKTDRKLRVCSVPGCFLQDLSNPSSDYVKYFKKNKEELAQKLYSLYNNTIFEQKLPEKMVIIWNKKMRKTAGYCVSGQTKGPEAKRYARIELSEKVCDSADRLRDTLVHELCHAATWLINGVRNGHGQFWRFYANKSVMIHPELPVVTRCHNYEINYKFTYVCVLCKATIGRHSKSLDTERYTCAFCGGELVLSQPVRKDSTPARTQLTPFAKYVKENYGLTKREQHGLSHAEVMRKLSADFALKTRLQDSL</sequence>
<dbReference type="GO" id="GO:0006325">
    <property type="term" value="P:chromatin organization"/>
    <property type="evidence" value="ECO:0007669"/>
    <property type="project" value="UniProtKB-KW"/>
</dbReference>
<evidence type="ECO:0000256" key="6">
    <source>
        <dbReference type="ARBA" id="ARBA00015782"/>
    </source>
</evidence>
<protein>
    <recommendedName>
        <fullName evidence="6">UDP-N-acetylglucosamine--peptide N-acetylglucosaminyltransferase 110 kDa subunit</fullName>
        <ecNumber evidence="5">2.4.1.255</ecNumber>
    </recommendedName>
    <alternativeName>
        <fullName evidence="20">O-GlcNAc transferase subunit p110</fullName>
    </alternativeName>
    <alternativeName>
        <fullName evidence="21">O-linked N-acetylglucosamine transferase 110 kDa subunit</fullName>
    </alternativeName>
</protein>
<dbReference type="FunFam" id="1.25.40.10:FF:000013">
    <property type="entry name" value="UDP-N-acetylglucosamine--peptide N-acetylglucosaminyltransferase 110 kDa subunit"/>
    <property type="match status" value="1"/>
</dbReference>
<dbReference type="FunFam" id="3.40.50.11380:FF:000001">
    <property type="entry name" value="UDP-N-acetylglucosamine--peptide N-acetylglucosaminyltransferase 110 kDa subunit"/>
    <property type="match status" value="1"/>
</dbReference>
<dbReference type="PANTHER" id="PTHR44366">
    <property type="entry name" value="UDP-N-ACETYLGLUCOSAMINE--PEPTIDE N-ACETYLGLUCOSAMINYLTRANSFERASE 110 KDA SUBUNIT"/>
    <property type="match status" value="1"/>
</dbReference>
<evidence type="ECO:0000256" key="23">
    <source>
        <dbReference type="SAM" id="MobiDB-lite"/>
    </source>
</evidence>
<dbReference type="PANTHER" id="PTHR44366:SF1">
    <property type="entry name" value="UDP-N-ACETYLGLUCOSAMINE--PEPTIDE N-ACETYLGLUCOSAMINYLTRANSFERASE 110 KDA SUBUNIT"/>
    <property type="match status" value="1"/>
</dbReference>
<dbReference type="InterPro" id="IPR037919">
    <property type="entry name" value="OGT"/>
</dbReference>
<dbReference type="GO" id="GO:0005737">
    <property type="term" value="C:cytoplasm"/>
    <property type="evidence" value="ECO:0007669"/>
    <property type="project" value="UniProtKB-SubCell"/>
</dbReference>
<evidence type="ECO:0000256" key="21">
    <source>
        <dbReference type="ARBA" id="ARBA00031470"/>
    </source>
</evidence>
<dbReference type="STRING" id="372326.A0A1V4KYG6"/>
<feature type="repeat" description="TPR" evidence="22">
    <location>
        <begin position="293"/>
        <end position="326"/>
    </location>
</feature>
<dbReference type="InterPro" id="IPR006640">
    <property type="entry name" value="SprT-like_domain"/>
</dbReference>
<dbReference type="GO" id="GO:0005634">
    <property type="term" value="C:nucleus"/>
    <property type="evidence" value="ECO:0007669"/>
    <property type="project" value="UniProtKB-SubCell"/>
</dbReference>
<dbReference type="PROSITE" id="PS50005">
    <property type="entry name" value="TPR"/>
    <property type="match status" value="11"/>
</dbReference>
<evidence type="ECO:0000256" key="5">
    <source>
        <dbReference type="ARBA" id="ARBA00011970"/>
    </source>
</evidence>